<dbReference type="Pfam" id="PF12833">
    <property type="entry name" value="HTH_18"/>
    <property type="match status" value="1"/>
</dbReference>
<gene>
    <name evidence="5" type="ORF">A8709_17415</name>
</gene>
<keyword evidence="6" id="KW-1185">Reference proteome</keyword>
<dbReference type="InterPro" id="IPR037923">
    <property type="entry name" value="HTH-like"/>
</dbReference>
<dbReference type="Gene3D" id="2.60.120.10">
    <property type="entry name" value="Jelly Rolls"/>
    <property type="match status" value="1"/>
</dbReference>
<dbReference type="PROSITE" id="PS00041">
    <property type="entry name" value="HTH_ARAC_FAMILY_1"/>
    <property type="match status" value="1"/>
</dbReference>
<dbReference type="Pfam" id="PF02311">
    <property type="entry name" value="AraC_binding"/>
    <property type="match status" value="1"/>
</dbReference>
<organism evidence="5 6">
    <name type="scientific">Paenibacillus pectinilyticus</name>
    <dbReference type="NCBI Taxonomy" id="512399"/>
    <lineage>
        <taxon>Bacteria</taxon>
        <taxon>Bacillati</taxon>
        <taxon>Bacillota</taxon>
        <taxon>Bacilli</taxon>
        <taxon>Bacillales</taxon>
        <taxon>Paenibacillaceae</taxon>
        <taxon>Paenibacillus</taxon>
    </lineage>
</organism>
<accession>A0A1C0ZZ27</accession>
<name>A0A1C0ZZ27_9BACL</name>
<dbReference type="PANTHER" id="PTHR43280:SF28">
    <property type="entry name" value="HTH-TYPE TRANSCRIPTIONAL ACTIVATOR RHAS"/>
    <property type="match status" value="1"/>
</dbReference>
<dbReference type="PROSITE" id="PS01124">
    <property type="entry name" value="HTH_ARAC_FAMILY_2"/>
    <property type="match status" value="1"/>
</dbReference>
<evidence type="ECO:0000313" key="5">
    <source>
        <dbReference type="EMBL" id="OCT13392.1"/>
    </source>
</evidence>
<dbReference type="RefSeq" id="WP_065853455.1">
    <property type="nucleotide sequence ID" value="NZ_LYPC01000022.1"/>
</dbReference>
<feature type="domain" description="HTH araC/xylS-type" evidence="4">
    <location>
        <begin position="197"/>
        <end position="297"/>
    </location>
</feature>
<dbReference type="EMBL" id="LYPC01000022">
    <property type="protein sequence ID" value="OCT13392.1"/>
    <property type="molecule type" value="Genomic_DNA"/>
</dbReference>
<reference evidence="6" key="1">
    <citation type="submission" date="2016-05" db="EMBL/GenBank/DDBJ databases">
        <title>Paenibacillus oryzae. sp. nov., isolated from the rice root.</title>
        <authorList>
            <person name="Zhang J."/>
            <person name="Zhang X."/>
        </authorList>
    </citation>
    <scope>NUCLEOTIDE SEQUENCE [LARGE SCALE GENOMIC DNA]</scope>
    <source>
        <strain evidence="6">KCTC13222</strain>
    </source>
</reference>
<dbReference type="InterPro" id="IPR018060">
    <property type="entry name" value="HTH_AraC"/>
</dbReference>
<dbReference type="GO" id="GO:0003700">
    <property type="term" value="F:DNA-binding transcription factor activity"/>
    <property type="evidence" value="ECO:0007669"/>
    <property type="project" value="InterPro"/>
</dbReference>
<keyword evidence="1" id="KW-0805">Transcription regulation</keyword>
<dbReference type="InterPro" id="IPR018062">
    <property type="entry name" value="HTH_AraC-typ_CS"/>
</dbReference>
<protein>
    <recommendedName>
        <fullName evidence="4">HTH araC/xylS-type domain-containing protein</fullName>
    </recommendedName>
</protein>
<sequence length="299" mass="34089">MDIFSQEPLPLGLENAVNGGMLPDVQTSFRIFAAHIRKVNAQWSFPEHHHPMFELNLVLEGSQQMRVGEQYFVQGQGDLIWILPNELHTSLGVVDVGSMEYVCVHLEVTDPWFRQQLSQIKQTLHPIGSKMESVLRPILTDLAQMARTNTSSSLSLKLQTMHASFRIFTALSEILLDEVDDVVQHPKDSSLASQLAERIEHQALTTTEEQPTFGITQIAKQLGYTPAHCNRVFHKAYGVSPRQYLSTIKLRQAKLMLMDPTLSIEYIAEKLGYKDLSQFSKQFKRWTNLSPTAYRHLSW</sequence>
<dbReference type="PANTHER" id="PTHR43280">
    <property type="entry name" value="ARAC-FAMILY TRANSCRIPTIONAL REGULATOR"/>
    <property type="match status" value="1"/>
</dbReference>
<comment type="caution">
    <text evidence="5">The sequence shown here is derived from an EMBL/GenBank/DDBJ whole genome shotgun (WGS) entry which is preliminary data.</text>
</comment>
<dbReference type="GO" id="GO:0043565">
    <property type="term" value="F:sequence-specific DNA binding"/>
    <property type="evidence" value="ECO:0007669"/>
    <property type="project" value="InterPro"/>
</dbReference>
<dbReference type="InterPro" id="IPR009057">
    <property type="entry name" value="Homeodomain-like_sf"/>
</dbReference>
<dbReference type="Proteomes" id="UP000093309">
    <property type="component" value="Unassembled WGS sequence"/>
</dbReference>
<evidence type="ECO:0000256" key="1">
    <source>
        <dbReference type="ARBA" id="ARBA00023015"/>
    </source>
</evidence>
<keyword evidence="2" id="KW-0238">DNA-binding</keyword>
<dbReference type="SMART" id="SM00342">
    <property type="entry name" value="HTH_ARAC"/>
    <property type="match status" value="1"/>
</dbReference>
<dbReference type="Gene3D" id="1.10.10.60">
    <property type="entry name" value="Homeodomain-like"/>
    <property type="match status" value="2"/>
</dbReference>
<dbReference type="InterPro" id="IPR003313">
    <property type="entry name" value="AraC-bd"/>
</dbReference>
<dbReference type="SUPFAM" id="SSF51215">
    <property type="entry name" value="Regulatory protein AraC"/>
    <property type="match status" value="1"/>
</dbReference>
<evidence type="ECO:0000256" key="3">
    <source>
        <dbReference type="ARBA" id="ARBA00023163"/>
    </source>
</evidence>
<keyword evidence="3" id="KW-0804">Transcription</keyword>
<evidence type="ECO:0000259" key="4">
    <source>
        <dbReference type="PROSITE" id="PS01124"/>
    </source>
</evidence>
<evidence type="ECO:0000313" key="6">
    <source>
        <dbReference type="Proteomes" id="UP000093309"/>
    </source>
</evidence>
<dbReference type="STRING" id="512399.A8709_17415"/>
<dbReference type="InterPro" id="IPR014710">
    <property type="entry name" value="RmlC-like_jellyroll"/>
</dbReference>
<dbReference type="AlphaFoldDB" id="A0A1C0ZZ27"/>
<evidence type="ECO:0000256" key="2">
    <source>
        <dbReference type="ARBA" id="ARBA00023125"/>
    </source>
</evidence>
<proteinExistence type="predicted"/>
<dbReference type="SUPFAM" id="SSF46689">
    <property type="entry name" value="Homeodomain-like"/>
    <property type="match status" value="2"/>
</dbReference>